<dbReference type="Gene3D" id="3.40.50.1000">
    <property type="entry name" value="HAD superfamily/HAD-like"/>
    <property type="match status" value="1"/>
</dbReference>
<dbReference type="PANTHER" id="PTHR43434:SF1">
    <property type="entry name" value="PHOSPHOGLYCOLATE PHOSPHATASE"/>
    <property type="match status" value="1"/>
</dbReference>
<dbReference type="InterPro" id="IPR036412">
    <property type="entry name" value="HAD-like_sf"/>
</dbReference>
<dbReference type="InterPro" id="IPR006439">
    <property type="entry name" value="HAD-SF_hydro_IA"/>
</dbReference>
<dbReference type="InterPro" id="IPR050155">
    <property type="entry name" value="HAD-like_hydrolase_sf"/>
</dbReference>
<dbReference type="InterPro" id="IPR023198">
    <property type="entry name" value="PGP-like_dom2"/>
</dbReference>
<keyword evidence="2" id="KW-0808">Transferase</keyword>
<evidence type="ECO:0000256" key="3">
    <source>
        <dbReference type="ARBA" id="ARBA00050405"/>
    </source>
</evidence>
<dbReference type="GO" id="GO:0005829">
    <property type="term" value="C:cytosol"/>
    <property type="evidence" value="ECO:0007669"/>
    <property type="project" value="TreeGrafter"/>
</dbReference>
<evidence type="ECO:0000256" key="1">
    <source>
        <dbReference type="ARBA" id="ARBA00006171"/>
    </source>
</evidence>
<evidence type="ECO:0000256" key="2">
    <source>
        <dbReference type="ARBA" id="ARBA00023137"/>
    </source>
</evidence>
<sequence>MPFTHVIFDLDGTVLDTLEDLARSANRVCAAHGWPTFPIDAYRYKVGNGMRKLVERFMPSEFAGDGALFERVLSEFRTCYDLHKEDHTAPYPGTIEMLDALRSAGLTLAVLTNKDHAAARPLIERYFGTGRFAVVQGHTAQFDPKPAAPITLHVLEQLDAAPERTLYVGDSNVDVETGHNAGLAVAGVTWGFRGRTELEAAGADFIVDTQQQLVDIALGR</sequence>
<protein>
    <recommendedName>
        <fullName evidence="4">Tyrosine-protein kinase PtkA</fullName>
    </recommendedName>
    <alternativeName>
        <fullName evidence="5">Protein tyrosine kinase A</fullName>
    </alternativeName>
</protein>
<dbReference type="Pfam" id="PF13419">
    <property type="entry name" value="HAD_2"/>
    <property type="match status" value="1"/>
</dbReference>
<dbReference type="Gene3D" id="1.10.150.240">
    <property type="entry name" value="Putative phosphatase, domain 2"/>
    <property type="match status" value="1"/>
</dbReference>
<organism evidence="6 7">
    <name type="scientific">Collinsella ihumii</name>
    <dbReference type="NCBI Taxonomy" id="1720204"/>
    <lineage>
        <taxon>Bacteria</taxon>
        <taxon>Bacillati</taxon>
        <taxon>Actinomycetota</taxon>
        <taxon>Coriobacteriia</taxon>
        <taxon>Coriobacteriales</taxon>
        <taxon>Coriobacteriaceae</taxon>
        <taxon>Collinsella</taxon>
    </lineage>
</organism>
<name>A0A921IR48_9ACTN</name>
<dbReference type="SFLD" id="SFLDG01135">
    <property type="entry name" value="C1.5.6:_HAD__Beta-PGM__Phospha"/>
    <property type="match status" value="1"/>
</dbReference>
<dbReference type="AlphaFoldDB" id="A0A921IR48"/>
<proteinExistence type="inferred from homology"/>
<dbReference type="InterPro" id="IPR023214">
    <property type="entry name" value="HAD_sf"/>
</dbReference>
<comment type="similarity">
    <text evidence="1">Belongs to the HAD-like hydrolase superfamily. CbbY/CbbZ/Gph/YieH family.</text>
</comment>
<gene>
    <name evidence="6" type="ORF">K8U80_03260</name>
</gene>
<dbReference type="PRINTS" id="PR00413">
    <property type="entry name" value="HADHALOGNASE"/>
</dbReference>
<dbReference type="GO" id="GO:0004713">
    <property type="term" value="F:protein tyrosine kinase activity"/>
    <property type="evidence" value="ECO:0007669"/>
    <property type="project" value="UniProtKB-KW"/>
</dbReference>
<keyword evidence="2" id="KW-0418">Kinase</keyword>
<evidence type="ECO:0000313" key="6">
    <source>
        <dbReference type="EMBL" id="HJG30398.1"/>
    </source>
</evidence>
<keyword evidence="2" id="KW-0829">Tyrosine-protein kinase</keyword>
<dbReference type="SFLD" id="SFLDG01129">
    <property type="entry name" value="C1.5:_HAD__Beta-PGM__Phosphata"/>
    <property type="match status" value="1"/>
</dbReference>
<comment type="catalytic activity">
    <reaction evidence="3">
        <text>L-tyrosyl-[protein] + ATP = O-phospho-L-tyrosyl-[protein] + ADP + H(+)</text>
        <dbReference type="Rhea" id="RHEA:10596"/>
        <dbReference type="Rhea" id="RHEA-COMP:10136"/>
        <dbReference type="Rhea" id="RHEA-COMP:20101"/>
        <dbReference type="ChEBI" id="CHEBI:15378"/>
        <dbReference type="ChEBI" id="CHEBI:30616"/>
        <dbReference type="ChEBI" id="CHEBI:46858"/>
        <dbReference type="ChEBI" id="CHEBI:61978"/>
        <dbReference type="ChEBI" id="CHEBI:456216"/>
    </reaction>
    <physiologicalReaction direction="left-to-right" evidence="3">
        <dbReference type="Rhea" id="RHEA:10597"/>
    </physiologicalReaction>
</comment>
<dbReference type="EMBL" id="DYVF01000024">
    <property type="protein sequence ID" value="HJG30398.1"/>
    <property type="molecule type" value="Genomic_DNA"/>
</dbReference>
<dbReference type="InterPro" id="IPR041492">
    <property type="entry name" value="HAD_2"/>
</dbReference>
<dbReference type="SFLD" id="SFLDS00003">
    <property type="entry name" value="Haloacid_Dehalogenase"/>
    <property type="match status" value="1"/>
</dbReference>
<reference evidence="6" key="2">
    <citation type="submission" date="2021-09" db="EMBL/GenBank/DDBJ databases">
        <authorList>
            <person name="Gilroy R."/>
        </authorList>
    </citation>
    <scope>NUCLEOTIDE SEQUENCE</scope>
    <source>
        <strain evidence="6">ChiGjej2B2-7701</strain>
    </source>
</reference>
<dbReference type="NCBIfam" id="TIGR01549">
    <property type="entry name" value="HAD-SF-IA-v1"/>
    <property type="match status" value="1"/>
</dbReference>
<dbReference type="Proteomes" id="UP000746751">
    <property type="component" value="Unassembled WGS sequence"/>
</dbReference>
<evidence type="ECO:0000256" key="5">
    <source>
        <dbReference type="ARBA" id="ARBA00080335"/>
    </source>
</evidence>
<dbReference type="PANTHER" id="PTHR43434">
    <property type="entry name" value="PHOSPHOGLYCOLATE PHOSPHATASE"/>
    <property type="match status" value="1"/>
</dbReference>
<dbReference type="GO" id="GO:0008967">
    <property type="term" value="F:phosphoglycolate phosphatase activity"/>
    <property type="evidence" value="ECO:0007669"/>
    <property type="project" value="TreeGrafter"/>
</dbReference>
<dbReference type="FunFam" id="3.40.50.1000:FF:000022">
    <property type="entry name" value="Phosphoglycolate phosphatase"/>
    <property type="match status" value="1"/>
</dbReference>
<comment type="caution">
    <text evidence="6">The sequence shown here is derived from an EMBL/GenBank/DDBJ whole genome shotgun (WGS) entry which is preliminary data.</text>
</comment>
<accession>A0A921IR48</accession>
<dbReference type="GO" id="GO:0006281">
    <property type="term" value="P:DNA repair"/>
    <property type="evidence" value="ECO:0007669"/>
    <property type="project" value="TreeGrafter"/>
</dbReference>
<evidence type="ECO:0000256" key="4">
    <source>
        <dbReference type="ARBA" id="ARBA00069527"/>
    </source>
</evidence>
<reference evidence="6" key="1">
    <citation type="journal article" date="2021" name="PeerJ">
        <title>Extensive microbial diversity within the chicken gut microbiome revealed by metagenomics and culture.</title>
        <authorList>
            <person name="Gilroy R."/>
            <person name="Ravi A."/>
            <person name="Getino M."/>
            <person name="Pursley I."/>
            <person name="Horton D.L."/>
            <person name="Alikhan N.F."/>
            <person name="Baker D."/>
            <person name="Gharbi K."/>
            <person name="Hall N."/>
            <person name="Watson M."/>
            <person name="Adriaenssens E.M."/>
            <person name="Foster-Nyarko E."/>
            <person name="Jarju S."/>
            <person name="Secka A."/>
            <person name="Antonio M."/>
            <person name="Oren A."/>
            <person name="Chaudhuri R.R."/>
            <person name="La Ragione R."/>
            <person name="Hildebrand F."/>
            <person name="Pallen M.J."/>
        </authorList>
    </citation>
    <scope>NUCLEOTIDE SEQUENCE</scope>
    <source>
        <strain evidence="6">ChiGjej2B2-7701</strain>
    </source>
</reference>
<dbReference type="NCBIfam" id="TIGR01509">
    <property type="entry name" value="HAD-SF-IA-v3"/>
    <property type="match status" value="1"/>
</dbReference>
<evidence type="ECO:0000313" key="7">
    <source>
        <dbReference type="Proteomes" id="UP000746751"/>
    </source>
</evidence>
<dbReference type="SUPFAM" id="SSF56784">
    <property type="entry name" value="HAD-like"/>
    <property type="match status" value="1"/>
</dbReference>
<keyword evidence="6" id="KW-0378">Hydrolase</keyword>